<organism evidence="6 7">
    <name type="scientific">Anaeromyxobacter oryzae</name>
    <dbReference type="NCBI Taxonomy" id="2918170"/>
    <lineage>
        <taxon>Bacteria</taxon>
        <taxon>Pseudomonadati</taxon>
        <taxon>Myxococcota</taxon>
        <taxon>Myxococcia</taxon>
        <taxon>Myxococcales</taxon>
        <taxon>Cystobacterineae</taxon>
        <taxon>Anaeromyxobacteraceae</taxon>
        <taxon>Anaeromyxobacter</taxon>
    </lineage>
</organism>
<dbReference type="PRINTS" id="PR00038">
    <property type="entry name" value="HTHLUXR"/>
</dbReference>
<evidence type="ECO:0000256" key="3">
    <source>
        <dbReference type="PROSITE-ProRule" id="PRU00169"/>
    </source>
</evidence>
<dbReference type="RefSeq" id="WP_248355055.1">
    <property type="nucleotide sequence ID" value="NZ_AP025591.1"/>
</dbReference>
<dbReference type="GO" id="GO:0003677">
    <property type="term" value="F:DNA binding"/>
    <property type="evidence" value="ECO:0007669"/>
    <property type="project" value="UniProtKB-KW"/>
</dbReference>
<dbReference type="Gene3D" id="3.40.50.2300">
    <property type="match status" value="1"/>
</dbReference>
<dbReference type="CDD" id="cd06170">
    <property type="entry name" value="LuxR_C_like"/>
    <property type="match status" value="1"/>
</dbReference>
<dbReference type="Pfam" id="PF00196">
    <property type="entry name" value="GerE"/>
    <property type="match status" value="1"/>
</dbReference>
<gene>
    <name evidence="6" type="ORF">AMOR_48620</name>
</gene>
<dbReference type="CDD" id="cd17535">
    <property type="entry name" value="REC_NarL-like"/>
    <property type="match status" value="1"/>
</dbReference>
<evidence type="ECO:0000256" key="2">
    <source>
        <dbReference type="ARBA" id="ARBA00023125"/>
    </source>
</evidence>
<dbReference type="SUPFAM" id="SSF52172">
    <property type="entry name" value="CheY-like"/>
    <property type="match status" value="1"/>
</dbReference>
<feature type="domain" description="HTH luxR-type" evidence="4">
    <location>
        <begin position="146"/>
        <end position="211"/>
    </location>
</feature>
<dbReference type="PROSITE" id="PS50043">
    <property type="entry name" value="HTH_LUXR_2"/>
    <property type="match status" value="1"/>
</dbReference>
<dbReference type="Pfam" id="PF00072">
    <property type="entry name" value="Response_reg"/>
    <property type="match status" value="1"/>
</dbReference>
<dbReference type="SMART" id="SM00421">
    <property type="entry name" value="HTH_LUXR"/>
    <property type="match status" value="1"/>
</dbReference>
<dbReference type="PROSITE" id="PS50110">
    <property type="entry name" value="RESPONSE_REGULATORY"/>
    <property type="match status" value="1"/>
</dbReference>
<dbReference type="PROSITE" id="PS00622">
    <property type="entry name" value="HTH_LUXR_1"/>
    <property type="match status" value="1"/>
</dbReference>
<dbReference type="InterPro" id="IPR036388">
    <property type="entry name" value="WH-like_DNA-bd_sf"/>
</dbReference>
<dbReference type="InterPro" id="IPR001789">
    <property type="entry name" value="Sig_transdc_resp-reg_receiver"/>
</dbReference>
<protein>
    <submittedName>
        <fullName evidence="6">DNA-binding response regulator</fullName>
    </submittedName>
</protein>
<evidence type="ECO:0000259" key="5">
    <source>
        <dbReference type="PROSITE" id="PS50110"/>
    </source>
</evidence>
<proteinExistence type="predicted"/>
<dbReference type="EMBL" id="AP025591">
    <property type="protein sequence ID" value="BDG05866.1"/>
    <property type="molecule type" value="Genomic_DNA"/>
</dbReference>
<sequence length="215" mass="22675">MAIRAIAVEDDEAVSKLIAQVLTSHGYEVCGTAATGEDGVALARRERPDVALVDLGLPKMSGEDVIATIRHELPKTACIALTAVDIPARVLGAMRAGAQGYILKPFHASDITKAVDDVISGDAAPISPRAAKVLLQELRGDPPDQKAKDGPALSKRELEVLQLLVHGHTYADVAQALGIAEGTVQTYVKRIYEKMDVSTKAEAALLAVARGLVKP</sequence>
<dbReference type="Gene3D" id="1.10.10.10">
    <property type="entry name" value="Winged helix-like DNA-binding domain superfamily/Winged helix DNA-binding domain"/>
    <property type="match status" value="1"/>
</dbReference>
<accession>A0ABN6MYZ9</accession>
<dbReference type="InterPro" id="IPR011006">
    <property type="entry name" value="CheY-like_superfamily"/>
</dbReference>
<dbReference type="SUPFAM" id="SSF46894">
    <property type="entry name" value="C-terminal effector domain of the bipartite response regulators"/>
    <property type="match status" value="1"/>
</dbReference>
<reference evidence="7" key="1">
    <citation type="journal article" date="2022" name="Int. J. Syst. Evol. Microbiol.">
        <title>Anaeromyxobacter oryzae sp. nov., Anaeromyxobacter diazotrophicus sp. nov. and Anaeromyxobacter paludicola sp. nov., isolated from paddy soils.</title>
        <authorList>
            <person name="Itoh H."/>
            <person name="Xu Z."/>
            <person name="Mise K."/>
            <person name="Masuda Y."/>
            <person name="Ushijima N."/>
            <person name="Hayakawa C."/>
            <person name="Shiratori Y."/>
            <person name="Senoo K."/>
        </authorList>
    </citation>
    <scope>NUCLEOTIDE SEQUENCE [LARGE SCALE GENOMIC DNA]</scope>
    <source>
        <strain evidence="7">Red232</strain>
    </source>
</reference>
<keyword evidence="1 3" id="KW-0597">Phosphoprotein</keyword>
<dbReference type="InterPro" id="IPR058245">
    <property type="entry name" value="NreC/VraR/RcsB-like_REC"/>
</dbReference>
<dbReference type="InterPro" id="IPR000792">
    <property type="entry name" value="Tscrpt_reg_LuxR_C"/>
</dbReference>
<keyword evidence="2 6" id="KW-0238">DNA-binding</keyword>
<name>A0ABN6MYZ9_9BACT</name>
<dbReference type="InterPro" id="IPR039420">
    <property type="entry name" value="WalR-like"/>
</dbReference>
<dbReference type="InterPro" id="IPR016032">
    <property type="entry name" value="Sig_transdc_resp-reg_C-effctor"/>
</dbReference>
<evidence type="ECO:0000313" key="7">
    <source>
        <dbReference type="Proteomes" id="UP001162891"/>
    </source>
</evidence>
<feature type="modified residue" description="4-aspartylphosphate" evidence="3">
    <location>
        <position position="54"/>
    </location>
</feature>
<dbReference type="Proteomes" id="UP001162891">
    <property type="component" value="Chromosome"/>
</dbReference>
<keyword evidence="7" id="KW-1185">Reference proteome</keyword>
<dbReference type="PANTHER" id="PTHR43214:SF42">
    <property type="entry name" value="TRANSCRIPTIONAL REGULATORY PROTEIN DESR"/>
    <property type="match status" value="1"/>
</dbReference>
<feature type="domain" description="Response regulatory" evidence="5">
    <location>
        <begin position="4"/>
        <end position="119"/>
    </location>
</feature>
<evidence type="ECO:0000256" key="1">
    <source>
        <dbReference type="ARBA" id="ARBA00022553"/>
    </source>
</evidence>
<dbReference type="SMART" id="SM00448">
    <property type="entry name" value="REC"/>
    <property type="match status" value="1"/>
</dbReference>
<dbReference type="PANTHER" id="PTHR43214">
    <property type="entry name" value="TWO-COMPONENT RESPONSE REGULATOR"/>
    <property type="match status" value="1"/>
</dbReference>
<evidence type="ECO:0000313" key="6">
    <source>
        <dbReference type="EMBL" id="BDG05866.1"/>
    </source>
</evidence>
<evidence type="ECO:0000259" key="4">
    <source>
        <dbReference type="PROSITE" id="PS50043"/>
    </source>
</evidence>